<evidence type="ECO:0000256" key="3">
    <source>
        <dbReference type="ARBA" id="ARBA00004763"/>
    </source>
</evidence>
<keyword evidence="9 13" id="KW-0460">Magnesium</keyword>
<organism evidence="15 16">
    <name type="scientific">Candidatus Scatomorpha intestinavium</name>
    <dbReference type="NCBI Taxonomy" id="2840922"/>
    <lineage>
        <taxon>Bacteria</taxon>
        <taxon>Bacillati</taxon>
        <taxon>Bacillota</taxon>
        <taxon>Clostridia</taxon>
        <taxon>Eubacteriales</taxon>
        <taxon>Candidatus Scatomorpha</taxon>
    </lineage>
</organism>
<dbReference type="GO" id="GO:0046654">
    <property type="term" value="P:tetrahydrofolate biosynthetic process"/>
    <property type="evidence" value="ECO:0007669"/>
    <property type="project" value="TreeGrafter"/>
</dbReference>
<proteinExistence type="inferred from homology"/>
<dbReference type="Gene3D" id="3.20.20.20">
    <property type="entry name" value="Dihydropteroate synthase-like"/>
    <property type="match status" value="1"/>
</dbReference>
<sequence>MRIGSREFDTQNGCYIMGILNVTPDSFSDGGRHNSLDAALEHALRLIGEGADIIDVGGESTRPGYEPVTAEEEIRRVVPVIEAIRAVSDVPVSVDTGKSAVAEAALAAGADMVNDVWGFREDPAIAAVTAKYGAACCLMHSESAPEGEGFMESMRLSLLKSVRIAEEAGVARERIILDPGVGFAKSYGQNLAAINRLGELRELGFPVLLGVSRKSVIGRALGLPVEERLEGTIAATVMGAVRGASFIRVHDVSQNARALKMARAIMTEGREDG</sequence>
<keyword evidence="8 13" id="KW-0479">Metal-binding</keyword>
<dbReference type="Proteomes" id="UP000824262">
    <property type="component" value="Unassembled WGS sequence"/>
</dbReference>
<evidence type="ECO:0000256" key="8">
    <source>
        <dbReference type="ARBA" id="ARBA00022723"/>
    </source>
</evidence>
<evidence type="ECO:0000313" key="15">
    <source>
        <dbReference type="EMBL" id="HIQ78154.1"/>
    </source>
</evidence>
<dbReference type="InterPro" id="IPR006390">
    <property type="entry name" value="DHP_synth_dom"/>
</dbReference>
<evidence type="ECO:0000256" key="6">
    <source>
        <dbReference type="ARBA" id="ARBA00016919"/>
    </source>
</evidence>
<dbReference type="GO" id="GO:0005829">
    <property type="term" value="C:cytosol"/>
    <property type="evidence" value="ECO:0007669"/>
    <property type="project" value="TreeGrafter"/>
</dbReference>
<accession>A0A9D1CSL7</accession>
<dbReference type="PANTHER" id="PTHR20941">
    <property type="entry name" value="FOLATE SYNTHESIS PROTEINS"/>
    <property type="match status" value="1"/>
</dbReference>
<comment type="similarity">
    <text evidence="4 13">Belongs to the DHPS family.</text>
</comment>
<evidence type="ECO:0000256" key="9">
    <source>
        <dbReference type="ARBA" id="ARBA00022842"/>
    </source>
</evidence>
<name>A0A9D1CSL7_9FIRM</name>
<evidence type="ECO:0000259" key="14">
    <source>
        <dbReference type="PROSITE" id="PS50972"/>
    </source>
</evidence>
<dbReference type="GO" id="GO:0046872">
    <property type="term" value="F:metal ion binding"/>
    <property type="evidence" value="ECO:0007669"/>
    <property type="project" value="UniProtKB-KW"/>
</dbReference>
<evidence type="ECO:0000256" key="5">
    <source>
        <dbReference type="ARBA" id="ARBA00012458"/>
    </source>
</evidence>
<dbReference type="InterPro" id="IPR000489">
    <property type="entry name" value="Pterin-binding_dom"/>
</dbReference>
<dbReference type="EMBL" id="DVGA01000033">
    <property type="protein sequence ID" value="HIQ78154.1"/>
    <property type="molecule type" value="Genomic_DNA"/>
</dbReference>
<evidence type="ECO:0000256" key="11">
    <source>
        <dbReference type="ARBA" id="ARBA00030193"/>
    </source>
</evidence>
<evidence type="ECO:0000256" key="1">
    <source>
        <dbReference type="ARBA" id="ARBA00000012"/>
    </source>
</evidence>
<protein>
    <recommendedName>
        <fullName evidence="6 13">Dihydropteroate synthase</fullName>
        <shortName evidence="13">DHPS</shortName>
        <ecNumber evidence="5 13">2.5.1.15</ecNumber>
    </recommendedName>
    <alternativeName>
        <fullName evidence="11 13">Dihydropteroate pyrophosphorylase</fullName>
    </alternativeName>
</protein>
<dbReference type="SUPFAM" id="SSF51717">
    <property type="entry name" value="Dihydropteroate synthetase-like"/>
    <property type="match status" value="1"/>
</dbReference>
<feature type="domain" description="Pterin-binding" evidence="14">
    <location>
        <begin position="14"/>
        <end position="260"/>
    </location>
</feature>
<dbReference type="InterPro" id="IPR045031">
    <property type="entry name" value="DHP_synth-like"/>
</dbReference>
<dbReference type="NCBIfam" id="TIGR01496">
    <property type="entry name" value="DHPS"/>
    <property type="match status" value="1"/>
</dbReference>
<keyword evidence="7 13" id="KW-0808">Transferase</keyword>
<keyword evidence="10 13" id="KW-0289">Folate biosynthesis</keyword>
<dbReference type="FunFam" id="3.20.20.20:FF:000006">
    <property type="entry name" value="Dihydropteroate synthase"/>
    <property type="match status" value="1"/>
</dbReference>
<comment type="function">
    <text evidence="12 13">Catalyzes the condensation of para-aminobenzoate (pABA) with 6-hydroxymethyl-7,8-dihydropterin diphosphate (DHPt-PP) to form 7,8-dihydropteroate (H2Pte), the immediate precursor of folate derivatives.</text>
</comment>
<dbReference type="CDD" id="cd00739">
    <property type="entry name" value="DHPS"/>
    <property type="match status" value="1"/>
</dbReference>
<reference evidence="15" key="2">
    <citation type="journal article" date="2021" name="PeerJ">
        <title>Extensive microbial diversity within the chicken gut microbiome revealed by metagenomics and culture.</title>
        <authorList>
            <person name="Gilroy R."/>
            <person name="Ravi A."/>
            <person name="Getino M."/>
            <person name="Pursley I."/>
            <person name="Horton D.L."/>
            <person name="Alikhan N.F."/>
            <person name="Baker D."/>
            <person name="Gharbi K."/>
            <person name="Hall N."/>
            <person name="Watson M."/>
            <person name="Adriaenssens E.M."/>
            <person name="Foster-Nyarko E."/>
            <person name="Jarju S."/>
            <person name="Secka A."/>
            <person name="Antonio M."/>
            <person name="Oren A."/>
            <person name="Chaudhuri R.R."/>
            <person name="La Ragione R."/>
            <person name="Hildebrand F."/>
            <person name="Pallen M.J."/>
        </authorList>
    </citation>
    <scope>NUCLEOTIDE SEQUENCE</scope>
    <source>
        <strain evidence="15">ChiBcolR7-354</strain>
    </source>
</reference>
<evidence type="ECO:0000256" key="13">
    <source>
        <dbReference type="RuleBase" id="RU361205"/>
    </source>
</evidence>
<dbReference type="EC" id="2.5.1.15" evidence="5 13"/>
<evidence type="ECO:0000256" key="4">
    <source>
        <dbReference type="ARBA" id="ARBA00009503"/>
    </source>
</evidence>
<evidence type="ECO:0000256" key="2">
    <source>
        <dbReference type="ARBA" id="ARBA00001946"/>
    </source>
</evidence>
<comment type="catalytic activity">
    <reaction evidence="1">
        <text>(7,8-dihydropterin-6-yl)methyl diphosphate + 4-aminobenzoate = 7,8-dihydropteroate + diphosphate</text>
        <dbReference type="Rhea" id="RHEA:19949"/>
        <dbReference type="ChEBI" id="CHEBI:17836"/>
        <dbReference type="ChEBI" id="CHEBI:17839"/>
        <dbReference type="ChEBI" id="CHEBI:33019"/>
        <dbReference type="ChEBI" id="CHEBI:72950"/>
        <dbReference type="EC" id="2.5.1.15"/>
    </reaction>
</comment>
<reference evidence="15" key="1">
    <citation type="submission" date="2020-10" db="EMBL/GenBank/DDBJ databases">
        <authorList>
            <person name="Gilroy R."/>
        </authorList>
    </citation>
    <scope>NUCLEOTIDE SEQUENCE</scope>
    <source>
        <strain evidence="15">ChiBcolR7-354</strain>
    </source>
</reference>
<dbReference type="PROSITE" id="PS00793">
    <property type="entry name" value="DHPS_2"/>
    <property type="match status" value="1"/>
</dbReference>
<evidence type="ECO:0000256" key="10">
    <source>
        <dbReference type="ARBA" id="ARBA00022909"/>
    </source>
</evidence>
<dbReference type="GO" id="GO:0004156">
    <property type="term" value="F:dihydropteroate synthase activity"/>
    <property type="evidence" value="ECO:0007669"/>
    <property type="project" value="UniProtKB-EC"/>
</dbReference>
<dbReference type="PROSITE" id="PS00792">
    <property type="entry name" value="DHPS_1"/>
    <property type="match status" value="1"/>
</dbReference>
<dbReference type="Pfam" id="PF00809">
    <property type="entry name" value="Pterin_bind"/>
    <property type="match status" value="1"/>
</dbReference>
<evidence type="ECO:0000313" key="16">
    <source>
        <dbReference type="Proteomes" id="UP000824262"/>
    </source>
</evidence>
<gene>
    <name evidence="15" type="primary">folP</name>
    <name evidence="15" type="ORF">IAB77_02720</name>
</gene>
<dbReference type="GO" id="GO:0046656">
    <property type="term" value="P:folic acid biosynthetic process"/>
    <property type="evidence" value="ECO:0007669"/>
    <property type="project" value="UniProtKB-KW"/>
</dbReference>
<comment type="pathway">
    <text evidence="3 13">Cofactor biosynthesis; tetrahydrofolate biosynthesis; 7,8-dihydrofolate from 2-amino-4-hydroxy-6-hydroxymethyl-7,8-dihydropteridine diphosphate and 4-aminobenzoate: step 1/2.</text>
</comment>
<dbReference type="PROSITE" id="PS50972">
    <property type="entry name" value="PTERIN_BINDING"/>
    <property type="match status" value="1"/>
</dbReference>
<evidence type="ECO:0000256" key="7">
    <source>
        <dbReference type="ARBA" id="ARBA00022679"/>
    </source>
</evidence>
<comment type="cofactor">
    <cofactor evidence="2 13">
        <name>Mg(2+)</name>
        <dbReference type="ChEBI" id="CHEBI:18420"/>
    </cofactor>
</comment>
<dbReference type="PANTHER" id="PTHR20941:SF1">
    <property type="entry name" value="FOLIC ACID SYNTHESIS PROTEIN FOL1"/>
    <property type="match status" value="1"/>
</dbReference>
<comment type="caution">
    <text evidence="15">The sequence shown here is derived from an EMBL/GenBank/DDBJ whole genome shotgun (WGS) entry which is preliminary data.</text>
</comment>
<evidence type="ECO:0000256" key="12">
    <source>
        <dbReference type="ARBA" id="ARBA00053449"/>
    </source>
</evidence>
<dbReference type="InterPro" id="IPR011005">
    <property type="entry name" value="Dihydropteroate_synth-like_sf"/>
</dbReference>
<dbReference type="AlphaFoldDB" id="A0A9D1CSL7"/>